<keyword evidence="2" id="KW-1185">Reference proteome</keyword>
<accession>A0A409VU36</accession>
<reference evidence="1 2" key="1">
    <citation type="journal article" date="2018" name="Evol. Lett.">
        <title>Horizontal gene cluster transfer increased hallucinogenic mushroom diversity.</title>
        <authorList>
            <person name="Reynolds H.T."/>
            <person name="Vijayakumar V."/>
            <person name="Gluck-Thaler E."/>
            <person name="Korotkin H.B."/>
            <person name="Matheny P.B."/>
            <person name="Slot J.C."/>
        </authorList>
    </citation>
    <scope>NUCLEOTIDE SEQUENCE [LARGE SCALE GENOMIC DNA]</scope>
    <source>
        <strain evidence="1 2">2629</strain>
    </source>
</reference>
<dbReference type="OrthoDB" id="2977329at2759"/>
<proteinExistence type="predicted"/>
<evidence type="ECO:0000313" key="2">
    <source>
        <dbReference type="Proteomes" id="UP000284842"/>
    </source>
</evidence>
<dbReference type="SUPFAM" id="SSF52047">
    <property type="entry name" value="RNI-like"/>
    <property type="match status" value="1"/>
</dbReference>
<name>A0A409VU36_9AGAR</name>
<comment type="caution">
    <text evidence="1">The sequence shown here is derived from an EMBL/GenBank/DDBJ whole genome shotgun (WGS) entry which is preliminary data.</text>
</comment>
<dbReference type="InParanoid" id="A0A409VU36"/>
<organism evidence="1 2">
    <name type="scientific">Panaeolus cyanescens</name>
    <dbReference type="NCBI Taxonomy" id="181874"/>
    <lineage>
        <taxon>Eukaryota</taxon>
        <taxon>Fungi</taxon>
        <taxon>Dikarya</taxon>
        <taxon>Basidiomycota</taxon>
        <taxon>Agaricomycotina</taxon>
        <taxon>Agaricomycetes</taxon>
        <taxon>Agaricomycetidae</taxon>
        <taxon>Agaricales</taxon>
        <taxon>Agaricineae</taxon>
        <taxon>Galeropsidaceae</taxon>
        <taxon>Panaeolus</taxon>
    </lineage>
</organism>
<gene>
    <name evidence="1" type="ORF">CVT24_003077</name>
</gene>
<dbReference type="AlphaFoldDB" id="A0A409VU36"/>
<dbReference type="Proteomes" id="UP000284842">
    <property type="component" value="Unassembled WGS sequence"/>
</dbReference>
<dbReference type="EMBL" id="NHTK01005974">
    <property type="protein sequence ID" value="PPQ69801.1"/>
    <property type="molecule type" value="Genomic_DNA"/>
</dbReference>
<sequence length="509" mass="57355">MNHESLTATTHESTTMGDQLPVFPIEIFGRIIDILCEKPSSLALTHKEWCNANNFSLVCSYFLPLARRHIFRCIRLRWCRPLEYQFENLASLLESSSGIQTWIRFLRIDLGYYVGKRVSPVLTRALSACLSIPHLESFDILYSSSDHECLTSEMGIGLLCHQLIANYLSKDILRVLVAKQFAGFTISPSLSSSLHTLDLKRCDLNLTEAIHSVKHLTIRKTEVPFTFPFYFPNLEKLRIIRAMFVQEEKAATPLKPPSTITHLVLELCNGVGGHGDDIGTSISRFLNFFHLESTKQGIDPFNALQTLDIVVPQYFDFSTLAVLFQNVTSLDSLCLHLLPLPEVAFPNLAETLNSLKPSECLTSCANFQEFDKLEAADLSPSLSTPEVIRYILEPQGTTINFDPFAYPSKSASIQNSLEAMGGWNQFFKFLGARNHQFEKVNEMEIRLLYDAEEQGLTELKQVGMEATAWKQMMDLLLLNEEKCNLLGTLCQGFNGNGWSSMTLAWVVGD</sequence>
<evidence type="ECO:0000313" key="1">
    <source>
        <dbReference type="EMBL" id="PPQ69801.1"/>
    </source>
</evidence>
<protein>
    <submittedName>
        <fullName evidence="1">Uncharacterized protein</fullName>
    </submittedName>
</protein>